<feature type="transmembrane region" description="Helical" evidence="6">
    <location>
        <begin position="56"/>
        <end position="83"/>
    </location>
</feature>
<keyword evidence="2" id="KW-0813">Transport</keyword>
<dbReference type="PANTHER" id="PTHR23502">
    <property type="entry name" value="MAJOR FACILITATOR SUPERFAMILY"/>
    <property type="match status" value="1"/>
</dbReference>
<feature type="transmembrane region" description="Helical" evidence="6">
    <location>
        <begin position="148"/>
        <end position="168"/>
    </location>
</feature>
<feature type="transmembrane region" description="Helical" evidence="6">
    <location>
        <begin position="116"/>
        <end position="136"/>
    </location>
</feature>
<dbReference type="FunFam" id="1.20.1250.20:FF:000172">
    <property type="entry name" value="MFS multidrug resistance transporter"/>
    <property type="match status" value="1"/>
</dbReference>
<dbReference type="InterPro" id="IPR036259">
    <property type="entry name" value="MFS_trans_sf"/>
</dbReference>
<name>A0A2C5ZAC9_9HYPO</name>
<dbReference type="EMBL" id="NJES01000139">
    <property type="protein sequence ID" value="PHH76976.1"/>
    <property type="molecule type" value="Genomic_DNA"/>
</dbReference>
<evidence type="ECO:0000256" key="2">
    <source>
        <dbReference type="ARBA" id="ARBA00022448"/>
    </source>
</evidence>
<dbReference type="InterPro" id="IPR011701">
    <property type="entry name" value="MFS"/>
</dbReference>
<dbReference type="InterPro" id="IPR020846">
    <property type="entry name" value="MFS_dom"/>
</dbReference>
<evidence type="ECO:0000259" key="7">
    <source>
        <dbReference type="PROSITE" id="PS50850"/>
    </source>
</evidence>
<dbReference type="GO" id="GO:0010509">
    <property type="term" value="P:intracellular polyamine homeostasis"/>
    <property type="evidence" value="ECO:0007669"/>
    <property type="project" value="TreeGrafter"/>
</dbReference>
<dbReference type="Proteomes" id="UP000226431">
    <property type="component" value="Unassembled WGS sequence"/>
</dbReference>
<dbReference type="OrthoDB" id="3936150at2759"/>
<keyword evidence="3 6" id="KW-0812">Transmembrane</keyword>
<dbReference type="PANTHER" id="PTHR23502:SF5">
    <property type="entry name" value="QUINIDINE RESISTANCE PROTEIN 3"/>
    <property type="match status" value="1"/>
</dbReference>
<feature type="transmembrane region" description="Helical" evidence="6">
    <location>
        <begin position="211"/>
        <end position="232"/>
    </location>
</feature>
<proteinExistence type="predicted"/>
<evidence type="ECO:0000256" key="5">
    <source>
        <dbReference type="ARBA" id="ARBA00023136"/>
    </source>
</evidence>
<dbReference type="PROSITE" id="PS50850">
    <property type="entry name" value="MFS"/>
    <property type="match status" value="1"/>
</dbReference>
<protein>
    <recommendedName>
        <fullName evidence="7">Major facilitator superfamily (MFS) profile domain-containing protein</fullName>
    </recommendedName>
</protein>
<feature type="transmembrane region" description="Helical" evidence="6">
    <location>
        <begin position="26"/>
        <end position="44"/>
    </location>
</feature>
<dbReference type="GO" id="GO:0005886">
    <property type="term" value="C:plasma membrane"/>
    <property type="evidence" value="ECO:0007669"/>
    <property type="project" value="TreeGrafter"/>
</dbReference>
<evidence type="ECO:0000256" key="4">
    <source>
        <dbReference type="ARBA" id="ARBA00022989"/>
    </source>
</evidence>
<dbReference type="Gene3D" id="1.20.1250.20">
    <property type="entry name" value="MFS general substrate transporter like domains"/>
    <property type="match status" value="1"/>
</dbReference>
<dbReference type="STRING" id="2004952.A0A2C5ZAC9"/>
<gene>
    <name evidence="8" type="ORF">CDD80_1032</name>
</gene>
<evidence type="ECO:0000256" key="6">
    <source>
        <dbReference type="SAM" id="Phobius"/>
    </source>
</evidence>
<feature type="transmembrane region" description="Helical" evidence="6">
    <location>
        <begin position="252"/>
        <end position="270"/>
    </location>
</feature>
<evidence type="ECO:0000256" key="1">
    <source>
        <dbReference type="ARBA" id="ARBA00004141"/>
    </source>
</evidence>
<keyword evidence="9" id="KW-1185">Reference proteome</keyword>
<keyword evidence="5 6" id="KW-0472">Membrane</keyword>
<keyword evidence="4 6" id="KW-1133">Transmembrane helix</keyword>
<comment type="caution">
    <text evidence="8">The sequence shown here is derived from an EMBL/GenBank/DDBJ whole genome shotgun (WGS) entry which is preliminary data.</text>
</comment>
<evidence type="ECO:0000313" key="9">
    <source>
        <dbReference type="Proteomes" id="UP000226431"/>
    </source>
</evidence>
<feature type="transmembrane region" description="Helical" evidence="6">
    <location>
        <begin position="367"/>
        <end position="385"/>
    </location>
</feature>
<feature type="transmembrane region" description="Helical" evidence="6">
    <location>
        <begin position="307"/>
        <end position="328"/>
    </location>
</feature>
<sequence length="431" mass="46769">MKKGITNSSAALPVLAADLGTSPTISNLSVAMYMLAMSIFPLWWSSFSELLGRRTVYLISTALFIVSALVCALSSSAAMLVVFRVLTGGASASVQTVGAGTISDIWPSHQRGTAFGAFYLGPLLGPMISPIVGGLLSQRFGWRSTMYFLAGYGALLWLMLLLLLPETLPRPPADSSPALRDEDRSRRSARLAKNMLIDPLGVILILRFPPVLLTVLVAALAFGALFIVNVTIQQAFSAPPYVFSQRTVGLLYLPTGLGYFVAALLGGRWIDHIMARRARKARRYDEKGRLVYLPEDRMGENMWLANVIYPLGLLLFGWSISFGLYWLVPSTGGFLFGLASMMVFATSTTMLTEFVRKRSSTGVAVNNFVRNILSCVGTIVAAPWLDAIGPGYVFTAVALFCFVAGLGGIWVLGRNAGQWRRQMDEALNDGP</sequence>
<dbReference type="SUPFAM" id="SSF103473">
    <property type="entry name" value="MFS general substrate transporter"/>
    <property type="match status" value="1"/>
</dbReference>
<accession>A0A2C5ZAC9</accession>
<evidence type="ECO:0000256" key="3">
    <source>
        <dbReference type="ARBA" id="ARBA00022692"/>
    </source>
</evidence>
<dbReference type="Pfam" id="PF07690">
    <property type="entry name" value="MFS_1"/>
    <property type="match status" value="1"/>
</dbReference>
<organism evidence="8 9">
    <name type="scientific">Ophiocordyceps camponoti-rufipedis</name>
    <dbReference type="NCBI Taxonomy" id="2004952"/>
    <lineage>
        <taxon>Eukaryota</taxon>
        <taxon>Fungi</taxon>
        <taxon>Dikarya</taxon>
        <taxon>Ascomycota</taxon>
        <taxon>Pezizomycotina</taxon>
        <taxon>Sordariomycetes</taxon>
        <taxon>Hypocreomycetidae</taxon>
        <taxon>Hypocreales</taxon>
        <taxon>Ophiocordycipitaceae</taxon>
        <taxon>Ophiocordyceps</taxon>
    </lineage>
</organism>
<reference evidence="8 9" key="1">
    <citation type="submission" date="2017-06" db="EMBL/GenBank/DDBJ databases">
        <title>Ant-infecting Ophiocordyceps genomes reveal a high diversity of potential behavioral manipulation genes and a possible major role for enterotoxins.</title>
        <authorList>
            <person name="De Bekker C."/>
            <person name="Evans H.C."/>
            <person name="Brachmann A."/>
            <person name="Hughes D.P."/>
        </authorList>
    </citation>
    <scope>NUCLEOTIDE SEQUENCE [LARGE SCALE GENOMIC DNA]</scope>
    <source>
        <strain evidence="8 9">Map16</strain>
    </source>
</reference>
<feature type="transmembrane region" description="Helical" evidence="6">
    <location>
        <begin position="391"/>
        <end position="413"/>
    </location>
</feature>
<evidence type="ECO:0000313" key="8">
    <source>
        <dbReference type="EMBL" id="PHH76976.1"/>
    </source>
</evidence>
<dbReference type="AlphaFoldDB" id="A0A2C5ZAC9"/>
<feature type="transmembrane region" description="Helical" evidence="6">
    <location>
        <begin position="334"/>
        <end position="355"/>
    </location>
</feature>
<dbReference type="GO" id="GO:0015203">
    <property type="term" value="F:polyamine transmembrane transporter activity"/>
    <property type="evidence" value="ECO:0007669"/>
    <property type="project" value="TreeGrafter"/>
</dbReference>
<comment type="subcellular location">
    <subcellularLocation>
        <location evidence="1">Membrane</location>
        <topology evidence="1">Multi-pass membrane protein</topology>
    </subcellularLocation>
</comment>
<feature type="domain" description="Major facilitator superfamily (MFS) profile" evidence="7">
    <location>
        <begin position="1"/>
        <end position="416"/>
    </location>
</feature>